<proteinExistence type="predicted"/>
<evidence type="ECO:0000313" key="1">
    <source>
        <dbReference type="EMBL" id="CAF4947824.1"/>
    </source>
</evidence>
<keyword evidence="2" id="KW-1185">Reference proteome</keyword>
<dbReference type="OrthoDB" id="6931805at2759"/>
<protein>
    <submittedName>
        <fullName evidence="1">Uncharacterized protein</fullName>
    </submittedName>
</protein>
<reference evidence="1" key="1">
    <citation type="submission" date="2021-02" db="EMBL/GenBank/DDBJ databases">
        <authorList>
            <person name="Steward A R."/>
        </authorList>
    </citation>
    <scope>NUCLEOTIDE SEQUENCE</scope>
</reference>
<organism evidence="1 2">
    <name type="scientific">Pieris macdunnoughi</name>
    <dbReference type="NCBI Taxonomy" id="345717"/>
    <lineage>
        <taxon>Eukaryota</taxon>
        <taxon>Metazoa</taxon>
        <taxon>Ecdysozoa</taxon>
        <taxon>Arthropoda</taxon>
        <taxon>Hexapoda</taxon>
        <taxon>Insecta</taxon>
        <taxon>Pterygota</taxon>
        <taxon>Neoptera</taxon>
        <taxon>Endopterygota</taxon>
        <taxon>Lepidoptera</taxon>
        <taxon>Glossata</taxon>
        <taxon>Ditrysia</taxon>
        <taxon>Papilionoidea</taxon>
        <taxon>Pieridae</taxon>
        <taxon>Pierinae</taxon>
        <taxon>Pieris</taxon>
    </lineage>
</organism>
<dbReference type="EMBL" id="CAJOBZ010000070">
    <property type="protein sequence ID" value="CAF4947824.1"/>
    <property type="molecule type" value="Genomic_DNA"/>
</dbReference>
<dbReference type="AlphaFoldDB" id="A0A821XUY0"/>
<name>A0A821XUY0_9NEOP</name>
<accession>A0A821XUY0</accession>
<sequence length="152" mass="16813">MAKKTLSNDQIEYHLTIPLGTEDEQDSSGAKSDGDIAIIRSIVNKLYKTFSDTDDEEQFVSPNRYGSAAPLSGSYGGEMQQHISNPSGSIPAVHLDQLLHEHVNQQLYLPRLLHQKTLLLHLLHPSPVKSEISSEKKKLSIQQTVGFVGKPI</sequence>
<gene>
    <name evidence="1" type="ORF">PMACD_LOCUS15366</name>
</gene>
<evidence type="ECO:0000313" key="2">
    <source>
        <dbReference type="Proteomes" id="UP000663880"/>
    </source>
</evidence>
<dbReference type="Proteomes" id="UP000663880">
    <property type="component" value="Unassembled WGS sequence"/>
</dbReference>
<comment type="caution">
    <text evidence="1">The sequence shown here is derived from an EMBL/GenBank/DDBJ whole genome shotgun (WGS) entry which is preliminary data.</text>
</comment>